<comment type="caution">
    <text evidence="10">The sequence shown here is derived from an EMBL/GenBank/DDBJ whole genome shotgun (WGS) entry which is preliminary data.</text>
</comment>
<dbReference type="Gene3D" id="3.30.565.10">
    <property type="entry name" value="Histidine kinase-like ATPase, C-terminal domain"/>
    <property type="match status" value="1"/>
</dbReference>
<dbReference type="Pfam" id="PF00672">
    <property type="entry name" value="HAMP"/>
    <property type="match status" value="1"/>
</dbReference>
<dbReference type="SUPFAM" id="SSF55874">
    <property type="entry name" value="ATPase domain of HSP90 chaperone/DNA topoisomerase II/histidine kinase"/>
    <property type="match status" value="1"/>
</dbReference>
<dbReference type="SUPFAM" id="SSF158472">
    <property type="entry name" value="HAMP domain-like"/>
    <property type="match status" value="1"/>
</dbReference>
<dbReference type="Proteomes" id="UP000295636">
    <property type="component" value="Unassembled WGS sequence"/>
</dbReference>
<dbReference type="RefSeq" id="WP_133235604.1">
    <property type="nucleotide sequence ID" value="NZ_SMRT01000023.1"/>
</dbReference>
<dbReference type="InterPro" id="IPR003660">
    <property type="entry name" value="HAMP_dom"/>
</dbReference>
<protein>
    <submittedName>
        <fullName evidence="10">Sensor histidine kinase</fullName>
    </submittedName>
</protein>
<feature type="transmembrane region" description="Helical" evidence="8">
    <location>
        <begin position="288"/>
        <end position="308"/>
    </location>
</feature>
<dbReference type="GO" id="GO:0000155">
    <property type="term" value="F:phosphorelay sensor kinase activity"/>
    <property type="evidence" value="ECO:0007669"/>
    <property type="project" value="InterPro"/>
</dbReference>
<keyword evidence="7" id="KW-0175">Coiled coil</keyword>
<keyword evidence="8" id="KW-1133">Transmembrane helix</keyword>
<dbReference type="Pfam" id="PF02518">
    <property type="entry name" value="HATPase_c"/>
    <property type="match status" value="1"/>
</dbReference>
<dbReference type="PANTHER" id="PTHR34220:SF7">
    <property type="entry name" value="SENSOR HISTIDINE KINASE YPDA"/>
    <property type="match status" value="1"/>
</dbReference>
<gene>
    <name evidence="10" type="ORF">E1757_31010</name>
</gene>
<evidence type="ECO:0000256" key="5">
    <source>
        <dbReference type="ARBA" id="ARBA00022777"/>
    </source>
</evidence>
<dbReference type="PROSITE" id="PS50885">
    <property type="entry name" value="HAMP"/>
    <property type="match status" value="1"/>
</dbReference>
<proteinExistence type="predicted"/>
<evidence type="ECO:0000256" key="6">
    <source>
        <dbReference type="ARBA" id="ARBA00023136"/>
    </source>
</evidence>
<dbReference type="EMBL" id="SMRT01000023">
    <property type="protein sequence ID" value="TDF91984.1"/>
    <property type="molecule type" value="Genomic_DNA"/>
</dbReference>
<evidence type="ECO:0000259" key="9">
    <source>
        <dbReference type="PROSITE" id="PS50885"/>
    </source>
</evidence>
<keyword evidence="6 8" id="KW-0472">Membrane</keyword>
<name>A0A4V2ZS65_9BACL</name>
<evidence type="ECO:0000256" key="4">
    <source>
        <dbReference type="ARBA" id="ARBA00022679"/>
    </source>
</evidence>
<feature type="coiled-coil region" evidence="7">
    <location>
        <begin position="353"/>
        <end position="381"/>
    </location>
</feature>
<evidence type="ECO:0000313" key="10">
    <source>
        <dbReference type="EMBL" id="TDF91984.1"/>
    </source>
</evidence>
<dbReference type="SMART" id="SM00304">
    <property type="entry name" value="HAMP"/>
    <property type="match status" value="1"/>
</dbReference>
<keyword evidence="2" id="KW-1003">Cell membrane</keyword>
<reference evidence="10 11" key="1">
    <citation type="submission" date="2019-03" db="EMBL/GenBank/DDBJ databases">
        <title>This is whole genome sequence of Paenibacillus sp MS74 strain.</title>
        <authorList>
            <person name="Trinh H.N."/>
        </authorList>
    </citation>
    <scope>NUCLEOTIDE SEQUENCE [LARGE SCALE GENOMIC DNA]</scope>
    <source>
        <strain evidence="10 11">MS74</strain>
    </source>
</reference>
<keyword evidence="11" id="KW-1185">Reference proteome</keyword>
<evidence type="ECO:0000313" key="11">
    <source>
        <dbReference type="Proteomes" id="UP000295636"/>
    </source>
</evidence>
<accession>A0A4V2ZS65</accession>
<feature type="domain" description="HAMP" evidence="9">
    <location>
        <begin position="309"/>
        <end position="361"/>
    </location>
</feature>
<feature type="transmembrane region" description="Helical" evidence="8">
    <location>
        <begin position="12"/>
        <end position="29"/>
    </location>
</feature>
<keyword evidence="5 10" id="KW-0418">Kinase</keyword>
<dbReference type="InterPro" id="IPR050640">
    <property type="entry name" value="Bact_2-comp_sensor_kinase"/>
</dbReference>
<comment type="subcellular location">
    <subcellularLocation>
        <location evidence="1">Cell membrane</location>
        <topology evidence="1">Multi-pass membrane protein</topology>
    </subcellularLocation>
</comment>
<dbReference type="CDD" id="cd06225">
    <property type="entry name" value="HAMP"/>
    <property type="match status" value="1"/>
</dbReference>
<dbReference type="OrthoDB" id="2521939at2"/>
<dbReference type="GO" id="GO:0005886">
    <property type="term" value="C:plasma membrane"/>
    <property type="evidence" value="ECO:0007669"/>
    <property type="project" value="UniProtKB-SubCell"/>
</dbReference>
<dbReference type="Gene3D" id="6.10.340.10">
    <property type="match status" value="1"/>
</dbReference>
<evidence type="ECO:0000256" key="8">
    <source>
        <dbReference type="SAM" id="Phobius"/>
    </source>
</evidence>
<evidence type="ECO:0000256" key="7">
    <source>
        <dbReference type="SAM" id="Coils"/>
    </source>
</evidence>
<dbReference type="Pfam" id="PF06580">
    <property type="entry name" value="His_kinase"/>
    <property type="match status" value="1"/>
</dbReference>
<dbReference type="InterPro" id="IPR003594">
    <property type="entry name" value="HATPase_dom"/>
</dbReference>
<keyword evidence="8" id="KW-0812">Transmembrane</keyword>
<evidence type="ECO:0000256" key="2">
    <source>
        <dbReference type="ARBA" id="ARBA00022475"/>
    </source>
</evidence>
<evidence type="ECO:0000256" key="1">
    <source>
        <dbReference type="ARBA" id="ARBA00004651"/>
    </source>
</evidence>
<dbReference type="AlphaFoldDB" id="A0A4V2ZS65"/>
<keyword evidence="4" id="KW-0808">Transferase</keyword>
<organism evidence="10 11">
    <name type="scientific">Paenibacillus piri</name>
    <dbReference type="NCBI Taxonomy" id="2547395"/>
    <lineage>
        <taxon>Bacteria</taxon>
        <taxon>Bacillati</taxon>
        <taxon>Bacillota</taxon>
        <taxon>Bacilli</taxon>
        <taxon>Bacillales</taxon>
        <taxon>Paenibacillaceae</taxon>
        <taxon>Paenibacillus</taxon>
    </lineage>
</organism>
<dbReference type="InterPro" id="IPR010559">
    <property type="entry name" value="Sig_transdc_His_kin_internal"/>
</dbReference>
<dbReference type="InterPro" id="IPR036890">
    <property type="entry name" value="HATPase_C_sf"/>
</dbReference>
<keyword evidence="3" id="KW-0597">Phosphoprotein</keyword>
<sequence length="578" mass="66558">MPLRKNTFHKMVAVIGLLVLPIIMMYSYSNQISIQVVERQLTENSLDKLRFLLNDIEANVEQLSKLTVMLANDPSIKEFIEASKNGERLYSSIKRKMDLMDVLNLFSLTSNWQNSFTLYLPASDEPIGIDNYSTKPFDAAYLKRYASKSWSYIPVETETPDMFVRLFPQPASSMETIERANYILEARFSAKNIISMLNHYQYTSSSDPFLYHPDFAPLLNNKSDKQTVRQLLAQLQPMKLTDHGNITLKLQGSTYLVSYYRSNSLGWYLIDYVPLNEIVSPINKTRNFFYIGITFLLAMSVILTFLLYRNVQVPIRELISSLQKLKRGDYSARLTSNPDNEFSYLFGKFNDMAQQIQELIEKVLAEKLRAKEATLKQLQSQINPHFLYNCLFFIVGMSRLKDHDTVEAMAQNLGDYYKYTTRLENDQVTVEEELQLITNYMEIQNMRMRRLSYEIVVKDRLGETIVPRLLLQPIVENAVVHGIEPKDGRGIVRIEISASNEMLRIEIEDNGVGMTEEAIQLMNQRLLSPISQEMGFALWNVHQRLVTLYGEQSGVKLSRSGLGGLKVELVGVHLSHHQ</sequence>
<dbReference type="PANTHER" id="PTHR34220">
    <property type="entry name" value="SENSOR HISTIDINE KINASE YPDA"/>
    <property type="match status" value="1"/>
</dbReference>
<evidence type="ECO:0000256" key="3">
    <source>
        <dbReference type="ARBA" id="ARBA00022553"/>
    </source>
</evidence>